<comment type="caution">
    <text evidence="1">The sequence shown here is derived from an EMBL/GenBank/DDBJ whole genome shotgun (WGS) entry which is preliminary data.</text>
</comment>
<accession>A0A3M7SU09</accession>
<gene>
    <name evidence="1" type="ORF">BpHYR1_009523</name>
</gene>
<dbReference type="AlphaFoldDB" id="A0A3M7SU09"/>
<sequence length="63" mass="7763">MQSLMRNDKMQVEYKIFAMHCLFKQNLKTFMTNFDFVKKLMTNFDFLIFDIIDVPNKIFFIRI</sequence>
<organism evidence="1 2">
    <name type="scientific">Brachionus plicatilis</name>
    <name type="common">Marine rotifer</name>
    <name type="synonym">Brachionus muelleri</name>
    <dbReference type="NCBI Taxonomy" id="10195"/>
    <lineage>
        <taxon>Eukaryota</taxon>
        <taxon>Metazoa</taxon>
        <taxon>Spiralia</taxon>
        <taxon>Gnathifera</taxon>
        <taxon>Rotifera</taxon>
        <taxon>Eurotatoria</taxon>
        <taxon>Monogononta</taxon>
        <taxon>Pseudotrocha</taxon>
        <taxon>Ploima</taxon>
        <taxon>Brachionidae</taxon>
        <taxon>Brachionus</taxon>
    </lineage>
</organism>
<name>A0A3M7SU09_BRAPC</name>
<proteinExistence type="predicted"/>
<keyword evidence="2" id="KW-1185">Reference proteome</keyword>
<evidence type="ECO:0000313" key="1">
    <source>
        <dbReference type="EMBL" id="RNA39205.1"/>
    </source>
</evidence>
<dbReference type="Proteomes" id="UP000276133">
    <property type="component" value="Unassembled WGS sequence"/>
</dbReference>
<evidence type="ECO:0000313" key="2">
    <source>
        <dbReference type="Proteomes" id="UP000276133"/>
    </source>
</evidence>
<dbReference type="EMBL" id="REGN01000774">
    <property type="protein sequence ID" value="RNA39205.1"/>
    <property type="molecule type" value="Genomic_DNA"/>
</dbReference>
<protein>
    <submittedName>
        <fullName evidence="1">Uncharacterized protein</fullName>
    </submittedName>
</protein>
<reference evidence="1 2" key="1">
    <citation type="journal article" date="2018" name="Sci. Rep.">
        <title>Genomic signatures of local adaptation to the degree of environmental predictability in rotifers.</title>
        <authorList>
            <person name="Franch-Gras L."/>
            <person name="Hahn C."/>
            <person name="Garcia-Roger E.M."/>
            <person name="Carmona M.J."/>
            <person name="Serra M."/>
            <person name="Gomez A."/>
        </authorList>
    </citation>
    <scope>NUCLEOTIDE SEQUENCE [LARGE SCALE GENOMIC DNA]</scope>
    <source>
        <strain evidence="1">HYR1</strain>
    </source>
</reference>